<evidence type="ECO:0000313" key="2">
    <source>
        <dbReference type="EMBL" id="TFK49667.1"/>
    </source>
</evidence>
<sequence>MSGAPNDQDYPEQHHAGAVGYGPEYHKGATFGDKMSGLTEEAKGKITRKPEVVEHGHEMRTGALKQKQQEVDDGSSPFGSAGEGASAGPAGASAGTEGGREQAATVAPAGTQAAEDQRTGNDEKQKMMTQ</sequence>
<feature type="compositionally biased region" description="Low complexity" evidence="1">
    <location>
        <begin position="102"/>
        <end position="114"/>
    </location>
</feature>
<feature type="region of interest" description="Disordered" evidence="1">
    <location>
        <begin position="1"/>
        <end position="130"/>
    </location>
</feature>
<reference evidence="2 3" key="1">
    <citation type="journal article" date="2019" name="Nat. Ecol. Evol.">
        <title>Megaphylogeny resolves global patterns of mushroom evolution.</title>
        <authorList>
            <person name="Varga T."/>
            <person name="Krizsan K."/>
            <person name="Foldi C."/>
            <person name="Dima B."/>
            <person name="Sanchez-Garcia M."/>
            <person name="Sanchez-Ramirez S."/>
            <person name="Szollosi G.J."/>
            <person name="Szarkandi J.G."/>
            <person name="Papp V."/>
            <person name="Albert L."/>
            <person name="Andreopoulos W."/>
            <person name="Angelini C."/>
            <person name="Antonin V."/>
            <person name="Barry K.W."/>
            <person name="Bougher N.L."/>
            <person name="Buchanan P."/>
            <person name="Buyck B."/>
            <person name="Bense V."/>
            <person name="Catcheside P."/>
            <person name="Chovatia M."/>
            <person name="Cooper J."/>
            <person name="Damon W."/>
            <person name="Desjardin D."/>
            <person name="Finy P."/>
            <person name="Geml J."/>
            <person name="Haridas S."/>
            <person name="Hughes K."/>
            <person name="Justo A."/>
            <person name="Karasinski D."/>
            <person name="Kautmanova I."/>
            <person name="Kiss B."/>
            <person name="Kocsube S."/>
            <person name="Kotiranta H."/>
            <person name="LaButti K.M."/>
            <person name="Lechner B.E."/>
            <person name="Liimatainen K."/>
            <person name="Lipzen A."/>
            <person name="Lukacs Z."/>
            <person name="Mihaltcheva S."/>
            <person name="Morgado L.N."/>
            <person name="Niskanen T."/>
            <person name="Noordeloos M.E."/>
            <person name="Ohm R.A."/>
            <person name="Ortiz-Santana B."/>
            <person name="Ovrebo C."/>
            <person name="Racz N."/>
            <person name="Riley R."/>
            <person name="Savchenko A."/>
            <person name="Shiryaev A."/>
            <person name="Soop K."/>
            <person name="Spirin V."/>
            <person name="Szebenyi C."/>
            <person name="Tomsovsky M."/>
            <person name="Tulloss R.E."/>
            <person name="Uehling J."/>
            <person name="Grigoriev I.V."/>
            <person name="Vagvolgyi C."/>
            <person name="Papp T."/>
            <person name="Martin F.M."/>
            <person name="Miettinen O."/>
            <person name="Hibbett D.S."/>
            <person name="Nagy L.G."/>
        </authorList>
    </citation>
    <scope>NUCLEOTIDE SEQUENCE [LARGE SCALE GENOMIC DNA]</scope>
    <source>
        <strain evidence="2 3">OMC1185</strain>
    </source>
</reference>
<gene>
    <name evidence="2" type="ORF">OE88DRAFT_1646107</name>
</gene>
<proteinExistence type="predicted"/>
<dbReference type="Proteomes" id="UP000305948">
    <property type="component" value="Unassembled WGS sequence"/>
</dbReference>
<protein>
    <submittedName>
        <fullName evidence="2">Uncharacterized protein</fullName>
    </submittedName>
</protein>
<dbReference type="EMBL" id="ML213515">
    <property type="protein sequence ID" value="TFK49667.1"/>
    <property type="molecule type" value="Genomic_DNA"/>
</dbReference>
<evidence type="ECO:0000313" key="3">
    <source>
        <dbReference type="Proteomes" id="UP000305948"/>
    </source>
</evidence>
<feature type="compositionally biased region" description="Basic and acidic residues" evidence="1">
    <location>
        <begin position="40"/>
        <end position="60"/>
    </location>
</feature>
<organism evidence="2 3">
    <name type="scientific">Heliocybe sulcata</name>
    <dbReference type="NCBI Taxonomy" id="5364"/>
    <lineage>
        <taxon>Eukaryota</taxon>
        <taxon>Fungi</taxon>
        <taxon>Dikarya</taxon>
        <taxon>Basidiomycota</taxon>
        <taxon>Agaricomycotina</taxon>
        <taxon>Agaricomycetes</taxon>
        <taxon>Gloeophyllales</taxon>
        <taxon>Gloeophyllaceae</taxon>
        <taxon>Heliocybe</taxon>
    </lineage>
</organism>
<dbReference type="STRING" id="5364.A0A5C3MXC0"/>
<feature type="compositionally biased region" description="Basic and acidic residues" evidence="1">
    <location>
        <begin position="115"/>
        <end position="130"/>
    </location>
</feature>
<name>A0A5C3MXC0_9AGAM</name>
<accession>A0A5C3MXC0</accession>
<feature type="compositionally biased region" description="Low complexity" evidence="1">
    <location>
        <begin position="74"/>
        <end position="95"/>
    </location>
</feature>
<evidence type="ECO:0000256" key="1">
    <source>
        <dbReference type="SAM" id="MobiDB-lite"/>
    </source>
</evidence>
<dbReference type="AlphaFoldDB" id="A0A5C3MXC0"/>
<keyword evidence="3" id="KW-1185">Reference proteome</keyword>
<dbReference type="OrthoDB" id="2500073at2759"/>